<accession>Z9JG22</accession>
<evidence type="ECO:0000313" key="2">
    <source>
        <dbReference type="Proteomes" id="UP000020406"/>
    </source>
</evidence>
<protein>
    <submittedName>
        <fullName evidence="1">Uncharacterized protein</fullName>
    </submittedName>
</protein>
<comment type="caution">
    <text evidence="1">The sequence shown here is derived from an EMBL/GenBank/DDBJ whole genome shotgun (WGS) entry which is preliminary data.</text>
</comment>
<dbReference type="Proteomes" id="UP000020406">
    <property type="component" value="Unassembled WGS sequence"/>
</dbReference>
<gene>
    <name evidence="1" type="ORF">AF72_12430</name>
</gene>
<dbReference type="PATRIC" id="fig|1444770.3.peg.2933"/>
<name>Z9JG22_9GAMM</name>
<dbReference type="AlphaFoldDB" id="Z9JG22"/>
<dbReference type="EMBL" id="JDSQ01000031">
    <property type="protein sequence ID" value="EWS77119.1"/>
    <property type="molecule type" value="Genomic_DNA"/>
</dbReference>
<proteinExistence type="predicted"/>
<evidence type="ECO:0000313" key="1">
    <source>
        <dbReference type="EMBL" id="EWS77119.1"/>
    </source>
</evidence>
<organism evidence="1 2">
    <name type="scientific">Xylella taiwanensis</name>
    <dbReference type="NCBI Taxonomy" id="1444770"/>
    <lineage>
        <taxon>Bacteria</taxon>
        <taxon>Pseudomonadati</taxon>
        <taxon>Pseudomonadota</taxon>
        <taxon>Gammaproteobacteria</taxon>
        <taxon>Lysobacterales</taxon>
        <taxon>Lysobacteraceae</taxon>
        <taxon>Xylella</taxon>
    </lineage>
</organism>
<reference evidence="1 2" key="1">
    <citation type="journal article" date="2014" name="Genome Announc.">
        <title>Draft Genome Sequence of Xylella fastidiosa Pear Leaf Scorch Strain in Taiwan.</title>
        <authorList>
            <person name="Su C.C."/>
            <person name="Deng W.L."/>
            <person name="Jan F.J."/>
            <person name="Chang C.J."/>
            <person name="Huang H."/>
            <person name="Chen J."/>
        </authorList>
    </citation>
    <scope>NUCLEOTIDE SEQUENCE [LARGE SCALE GENOMIC DNA]</scope>
    <source>
        <strain evidence="1 2">PLS229</strain>
    </source>
</reference>
<sequence>MLRARSGWPPAVPRRHGHAALLGDVLGRGSAGAPRLG</sequence>